<dbReference type="Proteomes" id="UP000694865">
    <property type="component" value="Unplaced"/>
</dbReference>
<keyword evidence="2" id="KW-1133">Transmembrane helix</keyword>
<dbReference type="Pfam" id="PF06312">
    <property type="entry name" value="Neurexophilin"/>
    <property type="match status" value="1"/>
</dbReference>
<feature type="transmembrane region" description="Helical" evidence="2">
    <location>
        <begin position="21"/>
        <end position="40"/>
    </location>
</feature>
<keyword evidence="4" id="KW-1185">Reference proteome</keyword>
<evidence type="ECO:0000313" key="5">
    <source>
        <dbReference type="RefSeq" id="XP_002734670.1"/>
    </source>
</evidence>
<evidence type="ECO:0000259" key="3">
    <source>
        <dbReference type="Pfam" id="PF24536"/>
    </source>
</evidence>
<keyword evidence="2" id="KW-0812">Transmembrane</keyword>
<dbReference type="GeneID" id="100367165"/>
<dbReference type="InterPro" id="IPR014756">
    <property type="entry name" value="Ig_E-set"/>
</dbReference>
<sequence>MTATRNPPQASRGILFACKPAYLVVLGFIIVAVAINIVVYKISETDMKVTVKYKTCKHDNGLEVQSSIGRMLDDVLSDAFNMHNKEDQMQYFSKGKLTSMGMTSPRKSRFWLVSNADEVVHVVIEAYDSKGIKRQVGGDFFFAVMFNQAKASTAGRIIDYQNGTYSVYFYEAWKGEAMIDITLVHTREAVTWLKTFYLPQEQCINWFGTFKDDTSKEITSCYISSKIIWENKCEFSNSNLGESVFLCEKPKNLSCETLELIKYNRDSLGYYANLSISQYNTKYLFESPYLMTKLASSPLKAIIKGDTNSLIENLPPCNAEFPVSISDGFWINGSIWQSLVCKSRHFTMEEALDCLRGKDVYFFGDSTLRLWHDSFINVGDMNMTVSRDGAHRLLTSHDYNLTILFQFHAIRIGSSNGDFKNQRFESGVIDSLRSCYVVVVLSLTYHFGPWTTKSFTERLLHTRNAVERLLSRCPGTIVVIKSSHPRDHNSREGYVHSSDWTLFEMNSITRKLFTGIGVRFLDVYDMSLSHYTNNHVHMQAIVPQQVDLFLSYVCPY</sequence>
<comment type="similarity">
    <text evidence="1">Belongs to the NXPE family.</text>
</comment>
<dbReference type="SUPFAM" id="SSF52266">
    <property type="entry name" value="SGNH hydrolase"/>
    <property type="match status" value="1"/>
</dbReference>
<dbReference type="RefSeq" id="XP_002734670.1">
    <property type="nucleotide sequence ID" value="XM_002734624.1"/>
</dbReference>
<proteinExistence type="inferred from homology"/>
<name>A0ABM0GPU6_SACKO</name>
<dbReference type="SUPFAM" id="SSF81296">
    <property type="entry name" value="E set domains"/>
    <property type="match status" value="1"/>
</dbReference>
<keyword evidence="2" id="KW-0472">Membrane</keyword>
<evidence type="ECO:0000256" key="1">
    <source>
        <dbReference type="ARBA" id="ARBA00005431"/>
    </source>
</evidence>
<accession>A0ABM0GPU6</accession>
<evidence type="ECO:0000256" key="2">
    <source>
        <dbReference type="SAM" id="Phobius"/>
    </source>
</evidence>
<gene>
    <name evidence="5" type="primary">LOC100367165</name>
</gene>
<dbReference type="PANTHER" id="PTHR16165:SF5">
    <property type="entry name" value="NXPE FAMILY MEMBER 3"/>
    <property type="match status" value="1"/>
</dbReference>
<dbReference type="InterPro" id="IPR026845">
    <property type="entry name" value="NXPH/NXPE"/>
</dbReference>
<evidence type="ECO:0000313" key="4">
    <source>
        <dbReference type="Proteomes" id="UP000694865"/>
    </source>
</evidence>
<dbReference type="Pfam" id="PF24536">
    <property type="entry name" value="NXPE4_C"/>
    <property type="match status" value="1"/>
</dbReference>
<feature type="domain" description="NXPE C-terminal" evidence="3">
    <location>
        <begin position="336"/>
        <end position="554"/>
    </location>
</feature>
<reference evidence="5" key="1">
    <citation type="submission" date="2025-08" db="UniProtKB">
        <authorList>
            <consortium name="RefSeq"/>
        </authorList>
    </citation>
    <scope>IDENTIFICATION</scope>
    <source>
        <tissue evidence="5">Testes</tissue>
    </source>
</reference>
<protein>
    <submittedName>
        <fullName evidence="5">NXPE family member 3-like</fullName>
    </submittedName>
</protein>
<dbReference type="InterPro" id="IPR057106">
    <property type="entry name" value="NXPE4_C"/>
</dbReference>
<organism evidence="4 5">
    <name type="scientific">Saccoglossus kowalevskii</name>
    <name type="common">Acorn worm</name>
    <dbReference type="NCBI Taxonomy" id="10224"/>
    <lineage>
        <taxon>Eukaryota</taxon>
        <taxon>Metazoa</taxon>
        <taxon>Hemichordata</taxon>
        <taxon>Enteropneusta</taxon>
        <taxon>Harrimaniidae</taxon>
        <taxon>Saccoglossus</taxon>
    </lineage>
</organism>
<dbReference type="PANTHER" id="PTHR16165">
    <property type="entry name" value="NXPE FAMILY MEMBER"/>
    <property type="match status" value="1"/>
</dbReference>